<dbReference type="InterPro" id="IPR036890">
    <property type="entry name" value="HATPase_C_sf"/>
</dbReference>
<keyword evidence="3" id="KW-0418">Kinase</keyword>
<dbReference type="Pfam" id="PF02518">
    <property type="entry name" value="HATPase_c"/>
    <property type="match status" value="1"/>
</dbReference>
<dbReference type="InterPro" id="IPR050640">
    <property type="entry name" value="Bact_2-comp_sensor_kinase"/>
</dbReference>
<accession>U3BEQ0</accession>
<keyword evidence="4" id="KW-1185">Reference proteome</keyword>
<dbReference type="GO" id="GO:0016020">
    <property type="term" value="C:membrane"/>
    <property type="evidence" value="ECO:0007669"/>
    <property type="project" value="InterPro"/>
</dbReference>
<name>U3BEQ0_VIBPR</name>
<dbReference type="PROSITE" id="PS50109">
    <property type="entry name" value="HIS_KIN"/>
    <property type="match status" value="1"/>
</dbReference>
<keyword evidence="1" id="KW-1133">Transmembrane helix</keyword>
<dbReference type="PANTHER" id="PTHR34220">
    <property type="entry name" value="SENSOR HISTIDINE KINASE YPDA"/>
    <property type="match status" value="1"/>
</dbReference>
<protein>
    <submittedName>
        <fullName evidence="3">Putative two-component histidine kinase</fullName>
    </submittedName>
</protein>
<keyword evidence="1" id="KW-0812">Transmembrane</keyword>
<dbReference type="Gene3D" id="3.30.565.10">
    <property type="entry name" value="Histidine kinase-like ATPase, C-terminal domain"/>
    <property type="match status" value="1"/>
</dbReference>
<evidence type="ECO:0000256" key="1">
    <source>
        <dbReference type="SAM" id="Phobius"/>
    </source>
</evidence>
<comment type="caution">
    <text evidence="3">The sequence shown here is derived from an EMBL/GenBank/DDBJ whole genome shotgun (WGS) entry which is preliminary data.</text>
</comment>
<organism evidence="3 4">
    <name type="scientific">Vibrio proteolyticus NBRC 13287</name>
    <dbReference type="NCBI Taxonomy" id="1219065"/>
    <lineage>
        <taxon>Bacteria</taxon>
        <taxon>Pseudomonadati</taxon>
        <taxon>Pseudomonadota</taxon>
        <taxon>Gammaproteobacteria</taxon>
        <taxon>Vibrionales</taxon>
        <taxon>Vibrionaceae</taxon>
        <taxon>Vibrio</taxon>
    </lineage>
</organism>
<reference evidence="3 4" key="1">
    <citation type="submission" date="2013-09" db="EMBL/GenBank/DDBJ databases">
        <title>Whole genome shotgun sequence of Vibrio proteolyticus NBRC 13287.</title>
        <authorList>
            <person name="Isaki S."/>
            <person name="Hosoyama A."/>
            <person name="Numata M."/>
            <person name="Hashimoto M."/>
            <person name="Hosoyama Y."/>
            <person name="Tsuchikane K."/>
            <person name="Noguchi M."/>
            <person name="Hirakata S."/>
            <person name="Ichikawa N."/>
            <person name="Ohji S."/>
            <person name="Yamazoe A."/>
            <person name="Fujita N."/>
        </authorList>
    </citation>
    <scope>NUCLEOTIDE SEQUENCE [LARGE SCALE GENOMIC DNA]</scope>
    <source>
        <strain evidence="3 4">NBRC 13287</strain>
    </source>
</reference>
<dbReference type="STRING" id="1219065.VPR01S_12_00030"/>
<dbReference type="InterPro" id="IPR005467">
    <property type="entry name" value="His_kinase_dom"/>
</dbReference>
<dbReference type="InterPro" id="IPR010559">
    <property type="entry name" value="Sig_transdc_His_kin_internal"/>
</dbReference>
<gene>
    <name evidence="3" type="ORF">VPR01S_12_00030</name>
</gene>
<dbReference type="RefSeq" id="WP_021706165.1">
    <property type="nucleotide sequence ID" value="NZ_BATJ01000012.1"/>
</dbReference>
<sequence length="357" mass="39502">MSELKQHMYDSAKSLLFTALFCVAIAFATQTIWPSKLQEHLAISFGYGFSAVIAAHLIALLKPNWSSRQVNLFAVSSSMVIGTLNAYWWLSKYPKFSHFSAMKPVIVLGFIFTVVCFVYFYAHEQRLLAEKALETAKRKQSEQDKALLMSQLKQLQSQIEPHFLFNTLANIQALIDTAPQDAKQMLNRLTELLRATLNTTRSQQGSLNNELALLEAYLGIQKIRLGDRLDYVIDNRCGDNDLMLPPLLIQPLVENAIQHGIEPQPRGGAVTVTVTENAQRLMIEVSDSGAGLGTFPDTCGSGLGLTNIRQRLMALYGEQARLIIQESPGNGVTARITIAIEELTQGEADVGDCDHCG</sequence>
<dbReference type="Proteomes" id="UP000016570">
    <property type="component" value="Unassembled WGS sequence"/>
</dbReference>
<feature type="transmembrane region" description="Helical" evidence="1">
    <location>
        <begin position="102"/>
        <end position="122"/>
    </location>
</feature>
<evidence type="ECO:0000259" key="2">
    <source>
        <dbReference type="PROSITE" id="PS50109"/>
    </source>
</evidence>
<evidence type="ECO:0000313" key="3">
    <source>
        <dbReference type="EMBL" id="GAD68194.1"/>
    </source>
</evidence>
<proteinExistence type="predicted"/>
<feature type="transmembrane region" description="Helical" evidence="1">
    <location>
        <begin position="70"/>
        <end position="90"/>
    </location>
</feature>
<dbReference type="PANTHER" id="PTHR34220:SF9">
    <property type="entry name" value="SIGNAL TRANSDUCTION HISTIDINE KINASE INTERNAL REGION DOMAIN-CONTAINING PROTEIN"/>
    <property type="match status" value="1"/>
</dbReference>
<dbReference type="Pfam" id="PF06580">
    <property type="entry name" value="His_kinase"/>
    <property type="match status" value="1"/>
</dbReference>
<feature type="domain" description="Histidine kinase" evidence="2">
    <location>
        <begin position="248"/>
        <end position="342"/>
    </location>
</feature>
<dbReference type="SUPFAM" id="SSF55874">
    <property type="entry name" value="ATPase domain of HSP90 chaperone/DNA topoisomerase II/histidine kinase"/>
    <property type="match status" value="1"/>
</dbReference>
<dbReference type="EMBL" id="BATJ01000012">
    <property type="protein sequence ID" value="GAD68194.1"/>
    <property type="molecule type" value="Genomic_DNA"/>
</dbReference>
<keyword evidence="1" id="KW-0472">Membrane</keyword>
<dbReference type="eggNOG" id="COG2972">
    <property type="taxonomic scope" value="Bacteria"/>
</dbReference>
<evidence type="ECO:0000313" key="4">
    <source>
        <dbReference type="Proteomes" id="UP000016570"/>
    </source>
</evidence>
<dbReference type="GO" id="GO:0000155">
    <property type="term" value="F:phosphorelay sensor kinase activity"/>
    <property type="evidence" value="ECO:0007669"/>
    <property type="project" value="InterPro"/>
</dbReference>
<dbReference type="InterPro" id="IPR003594">
    <property type="entry name" value="HATPase_dom"/>
</dbReference>
<dbReference type="AlphaFoldDB" id="U3BEQ0"/>
<feature type="transmembrane region" description="Helical" evidence="1">
    <location>
        <begin position="44"/>
        <end position="61"/>
    </location>
</feature>
<keyword evidence="3" id="KW-0808">Transferase</keyword>